<dbReference type="GO" id="GO:0006310">
    <property type="term" value="P:DNA recombination"/>
    <property type="evidence" value="ECO:0007669"/>
    <property type="project" value="InterPro"/>
</dbReference>
<dbReference type="GO" id="GO:0003910">
    <property type="term" value="F:DNA ligase (ATP) activity"/>
    <property type="evidence" value="ECO:0007669"/>
    <property type="project" value="InterPro"/>
</dbReference>
<evidence type="ECO:0000313" key="9">
    <source>
        <dbReference type="Proteomes" id="UP000187209"/>
    </source>
</evidence>
<dbReference type="Pfam" id="PF01068">
    <property type="entry name" value="DNA_ligase_A_M"/>
    <property type="match status" value="1"/>
</dbReference>
<dbReference type="InterPro" id="IPR012340">
    <property type="entry name" value="NA-bd_OB-fold"/>
</dbReference>
<dbReference type="PANTHER" id="PTHR47810">
    <property type="entry name" value="DNA LIGASE"/>
    <property type="match status" value="1"/>
</dbReference>
<dbReference type="Gene3D" id="3.30.1490.70">
    <property type="match status" value="1"/>
</dbReference>
<dbReference type="InterPro" id="IPR029319">
    <property type="entry name" value="DNA_ligase_OB"/>
</dbReference>
<feature type="compositionally biased region" description="Polar residues" evidence="6">
    <location>
        <begin position="1"/>
        <end position="13"/>
    </location>
</feature>
<dbReference type="InterPro" id="IPR050326">
    <property type="entry name" value="NAD_dep_DNA_ligaseB"/>
</dbReference>
<reference evidence="8 9" key="1">
    <citation type="submission" date="2016-11" db="EMBL/GenBank/DDBJ databases">
        <title>The macronuclear genome of Stentor coeruleus: a giant cell with tiny introns.</title>
        <authorList>
            <person name="Slabodnick M."/>
            <person name="Ruby J.G."/>
            <person name="Reiff S.B."/>
            <person name="Swart E.C."/>
            <person name="Gosai S."/>
            <person name="Prabakaran S."/>
            <person name="Witkowska E."/>
            <person name="Larue G.E."/>
            <person name="Fisher S."/>
            <person name="Freeman R.M."/>
            <person name="Gunawardena J."/>
            <person name="Chu W."/>
            <person name="Stover N.A."/>
            <person name="Gregory B.D."/>
            <person name="Nowacki M."/>
            <person name="Derisi J."/>
            <person name="Roy S.W."/>
            <person name="Marshall W.F."/>
            <person name="Sood P."/>
        </authorList>
    </citation>
    <scope>NUCLEOTIDE SEQUENCE [LARGE SCALE GENOMIC DNA]</scope>
    <source>
        <strain evidence="8">WM001</strain>
    </source>
</reference>
<comment type="cofactor">
    <cofactor evidence="1">
        <name>a divalent metal cation</name>
        <dbReference type="ChEBI" id="CHEBI:60240"/>
    </cofactor>
</comment>
<sequence length="317" mass="36612">MDSNDQNFRSSQRNTKRKAQQDDSDESVTEEIIEVEDLPKKRFRTQAPKTKVKLPRTIQVLLAKNREDKDPTGWWLSEKLDGVRCYWNGKSFMSRLNNKYSAPSFFTDGLPDSVSLDGELWLGRKMFQECVSIAKSHDNEKHDMTRWHRMTYMIFDSPSLNMPFEERIEFLKNLIPSCNNPYIELVEQKICKGEEHLLDELDRVEELGGEGLMLRKPKSLYENRRSDTLLKVKTFCDGEAVVIGYEKGKGKNTGVVGALKVRNKDGVEFKVGSGLNDQERARPPKIGSTITYKFQELSKDGKPRFPTYLRERTDANL</sequence>
<dbReference type="PROSITE" id="PS00333">
    <property type="entry name" value="DNA_LIGASE_A2"/>
    <property type="match status" value="1"/>
</dbReference>
<protein>
    <recommendedName>
        <fullName evidence="7">ATP-dependent DNA ligase family profile domain-containing protein</fullName>
    </recommendedName>
</protein>
<evidence type="ECO:0000256" key="2">
    <source>
        <dbReference type="ARBA" id="ARBA00022598"/>
    </source>
</evidence>
<dbReference type="OrthoDB" id="411785at2759"/>
<keyword evidence="5" id="KW-0234">DNA repair</keyword>
<gene>
    <name evidence="8" type="ORF">SteCoe_9729</name>
</gene>
<dbReference type="PANTHER" id="PTHR47810:SF1">
    <property type="entry name" value="DNA LIGASE B"/>
    <property type="match status" value="1"/>
</dbReference>
<proteinExistence type="predicted"/>
<keyword evidence="4" id="KW-0227">DNA damage</keyword>
<accession>A0A1R2CH16</accession>
<organism evidence="8 9">
    <name type="scientific">Stentor coeruleus</name>
    <dbReference type="NCBI Taxonomy" id="5963"/>
    <lineage>
        <taxon>Eukaryota</taxon>
        <taxon>Sar</taxon>
        <taxon>Alveolata</taxon>
        <taxon>Ciliophora</taxon>
        <taxon>Postciliodesmatophora</taxon>
        <taxon>Heterotrichea</taxon>
        <taxon>Heterotrichida</taxon>
        <taxon>Stentoridae</taxon>
        <taxon>Stentor</taxon>
    </lineage>
</organism>
<dbReference type="PROSITE" id="PS50160">
    <property type="entry name" value="DNA_LIGASE_A3"/>
    <property type="match status" value="1"/>
</dbReference>
<dbReference type="Proteomes" id="UP000187209">
    <property type="component" value="Unassembled WGS sequence"/>
</dbReference>
<evidence type="ECO:0000256" key="5">
    <source>
        <dbReference type="ARBA" id="ARBA00023204"/>
    </source>
</evidence>
<evidence type="ECO:0000313" key="8">
    <source>
        <dbReference type="EMBL" id="OMJ88319.1"/>
    </source>
</evidence>
<keyword evidence="3" id="KW-0235">DNA replication</keyword>
<feature type="domain" description="ATP-dependent DNA ligase family profile" evidence="7">
    <location>
        <begin position="160"/>
        <end position="265"/>
    </location>
</feature>
<feature type="region of interest" description="Disordered" evidence="6">
    <location>
        <begin position="1"/>
        <end position="31"/>
    </location>
</feature>
<name>A0A1R2CH16_9CILI</name>
<keyword evidence="2" id="KW-0436">Ligase</keyword>
<dbReference type="InterPro" id="IPR012310">
    <property type="entry name" value="DNA_ligase_ATP-dep_cent"/>
</dbReference>
<dbReference type="NCBIfam" id="NF006592">
    <property type="entry name" value="PRK09125.1"/>
    <property type="match status" value="1"/>
</dbReference>
<evidence type="ECO:0000256" key="3">
    <source>
        <dbReference type="ARBA" id="ARBA00022705"/>
    </source>
</evidence>
<evidence type="ECO:0000256" key="1">
    <source>
        <dbReference type="ARBA" id="ARBA00001968"/>
    </source>
</evidence>
<evidence type="ECO:0000256" key="4">
    <source>
        <dbReference type="ARBA" id="ARBA00022763"/>
    </source>
</evidence>
<dbReference type="AlphaFoldDB" id="A0A1R2CH16"/>
<dbReference type="GO" id="GO:0005524">
    <property type="term" value="F:ATP binding"/>
    <property type="evidence" value="ECO:0007669"/>
    <property type="project" value="InterPro"/>
</dbReference>
<dbReference type="InterPro" id="IPR016059">
    <property type="entry name" value="DNA_ligase_ATP-dep_CS"/>
</dbReference>
<dbReference type="Gene3D" id="3.30.470.30">
    <property type="entry name" value="DNA ligase/mRNA capping enzyme"/>
    <property type="match status" value="1"/>
</dbReference>
<dbReference type="SUPFAM" id="SSF56091">
    <property type="entry name" value="DNA ligase/mRNA capping enzyme, catalytic domain"/>
    <property type="match status" value="1"/>
</dbReference>
<dbReference type="Pfam" id="PF14743">
    <property type="entry name" value="DNA_ligase_OB_2"/>
    <property type="match status" value="1"/>
</dbReference>
<dbReference type="EMBL" id="MPUH01000153">
    <property type="protein sequence ID" value="OMJ88319.1"/>
    <property type="molecule type" value="Genomic_DNA"/>
</dbReference>
<dbReference type="SUPFAM" id="SSF50249">
    <property type="entry name" value="Nucleic acid-binding proteins"/>
    <property type="match status" value="1"/>
</dbReference>
<dbReference type="GO" id="GO:0006281">
    <property type="term" value="P:DNA repair"/>
    <property type="evidence" value="ECO:0007669"/>
    <property type="project" value="UniProtKB-KW"/>
</dbReference>
<evidence type="ECO:0000259" key="7">
    <source>
        <dbReference type="PROSITE" id="PS50160"/>
    </source>
</evidence>
<dbReference type="Gene3D" id="2.40.50.140">
    <property type="entry name" value="Nucleic acid-binding proteins"/>
    <property type="match status" value="1"/>
</dbReference>
<comment type="caution">
    <text evidence="8">The sequence shown here is derived from an EMBL/GenBank/DDBJ whole genome shotgun (WGS) entry which is preliminary data.</text>
</comment>
<evidence type="ECO:0000256" key="6">
    <source>
        <dbReference type="SAM" id="MobiDB-lite"/>
    </source>
</evidence>
<keyword evidence="9" id="KW-1185">Reference proteome</keyword>
<dbReference type="CDD" id="cd08041">
    <property type="entry name" value="OBF_kDNA_ligase_like"/>
    <property type="match status" value="1"/>
</dbReference>
<dbReference type="CDD" id="cd07896">
    <property type="entry name" value="Adenylation_kDNA_ligase_like"/>
    <property type="match status" value="1"/>
</dbReference>
<feature type="compositionally biased region" description="Acidic residues" evidence="6">
    <location>
        <begin position="22"/>
        <end position="31"/>
    </location>
</feature>
<dbReference type="GO" id="GO:0006260">
    <property type="term" value="P:DNA replication"/>
    <property type="evidence" value="ECO:0007669"/>
    <property type="project" value="UniProtKB-KW"/>
</dbReference>